<accession>A0A2K3LVU9</accession>
<reference evidence="2 3" key="2">
    <citation type="journal article" date="2017" name="Front. Plant Sci.">
        <title>Gene Classification and Mining of Molecular Markers Useful in Red Clover (Trifolium pratense) Breeding.</title>
        <authorList>
            <person name="Istvanek J."/>
            <person name="Dluhosova J."/>
            <person name="Dluhos P."/>
            <person name="Patkova L."/>
            <person name="Nedelnik J."/>
            <person name="Repkova J."/>
        </authorList>
    </citation>
    <scope>NUCLEOTIDE SEQUENCE [LARGE SCALE GENOMIC DNA]</scope>
    <source>
        <strain evidence="3">cv. Tatra</strain>
        <tissue evidence="2">Young leaves</tissue>
    </source>
</reference>
<dbReference type="AlphaFoldDB" id="A0A2K3LVU9"/>
<dbReference type="InterPro" id="IPR002156">
    <property type="entry name" value="RNaseH_domain"/>
</dbReference>
<dbReference type="Proteomes" id="UP000236291">
    <property type="component" value="Unassembled WGS sequence"/>
</dbReference>
<evidence type="ECO:0000313" key="2">
    <source>
        <dbReference type="EMBL" id="PNX82643.1"/>
    </source>
</evidence>
<dbReference type="GO" id="GO:0003676">
    <property type="term" value="F:nucleic acid binding"/>
    <property type="evidence" value="ECO:0007669"/>
    <property type="project" value="InterPro"/>
</dbReference>
<gene>
    <name evidence="2" type="ORF">L195_g038674</name>
</gene>
<name>A0A2K3LVU9_TRIPR</name>
<proteinExistence type="predicted"/>
<evidence type="ECO:0000313" key="3">
    <source>
        <dbReference type="Proteomes" id="UP000236291"/>
    </source>
</evidence>
<evidence type="ECO:0000259" key="1">
    <source>
        <dbReference type="Pfam" id="PF13456"/>
    </source>
</evidence>
<sequence length="67" mass="7425">MGVCFRDHVGNFVAGFTQRKQVLLSTVEGGAWALLQAMKEGNHRGMDRVQFEGDSHVLTEAIRTMCS</sequence>
<feature type="non-terminal residue" evidence="2">
    <location>
        <position position="67"/>
    </location>
</feature>
<dbReference type="EMBL" id="ASHM01042443">
    <property type="protein sequence ID" value="PNX82643.1"/>
    <property type="molecule type" value="Genomic_DNA"/>
</dbReference>
<dbReference type="GO" id="GO:0004523">
    <property type="term" value="F:RNA-DNA hybrid ribonuclease activity"/>
    <property type="evidence" value="ECO:0007669"/>
    <property type="project" value="InterPro"/>
</dbReference>
<organism evidence="2 3">
    <name type="scientific">Trifolium pratense</name>
    <name type="common">Red clover</name>
    <dbReference type="NCBI Taxonomy" id="57577"/>
    <lineage>
        <taxon>Eukaryota</taxon>
        <taxon>Viridiplantae</taxon>
        <taxon>Streptophyta</taxon>
        <taxon>Embryophyta</taxon>
        <taxon>Tracheophyta</taxon>
        <taxon>Spermatophyta</taxon>
        <taxon>Magnoliopsida</taxon>
        <taxon>eudicotyledons</taxon>
        <taxon>Gunneridae</taxon>
        <taxon>Pentapetalae</taxon>
        <taxon>rosids</taxon>
        <taxon>fabids</taxon>
        <taxon>Fabales</taxon>
        <taxon>Fabaceae</taxon>
        <taxon>Papilionoideae</taxon>
        <taxon>50 kb inversion clade</taxon>
        <taxon>NPAAA clade</taxon>
        <taxon>Hologalegina</taxon>
        <taxon>IRL clade</taxon>
        <taxon>Trifolieae</taxon>
        <taxon>Trifolium</taxon>
    </lineage>
</organism>
<dbReference type="Pfam" id="PF13456">
    <property type="entry name" value="RVT_3"/>
    <property type="match status" value="1"/>
</dbReference>
<protein>
    <recommendedName>
        <fullName evidence="1">RNase H type-1 domain-containing protein</fullName>
    </recommendedName>
</protein>
<comment type="caution">
    <text evidence="2">The sequence shown here is derived from an EMBL/GenBank/DDBJ whole genome shotgun (WGS) entry which is preliminary data.</text>
</comment>
<reference evidence="2 3" key="1">
    <citation type="journal article" date="2014" name="Am. J. Bot.">
        <title>Genome assembly and annotation for red clover (Trifolium pratense; Fabaceae).</title>
        <authorList>
            <person name="Istvanek J."/>
            <person name="Jaros M."/>
            <person name="Krenek A."/>
            <person name="Repkova J."/>
        </authorList>
    </citation>
    <scope>NUCLEOTIDE SEQUENCE [LARGE SCALE GENOMIC DNA]</scope>
    <source>
        <strain evidence="3">cv. Tatra</strain>
        <tissue evidence="2">Young leaves</tissue>
    </source>
</reference>
<feature type="domain" description="RNase H type-1" evidence="1">
    <location>
        <begin position="2"/>
        <end position="63"/>
    </location>
</feature>